<accession>A0AAP0EFN9</accession>
<dbReference type="PANTHER" id="PTHR43060">
    <property type="entry name" value="3-HYDROXYISOBUTYRATE DEHYDROGENASE-LIKE 1, MITOCHONDRIAL-RELATED"/>
    <property type="match status" value="1"/>
</dbReference>
<feature type="domain" description="Doubled CXXCH motif" evidence="1">
    <location>
        <begin position="26"/>
        <end position="52"/>
    </location>
</feature>
<evidence type="ECO:0000313" key="3">
    <source>
        <dbReference type="Proteomes" id="UP001419268"/>
    </source>
</evidence>
<name>A0AAP0EFN9_9MAGN</name>
<reference evidence="2 3" key="1">
    <citation type="submission" date="2024-01" db="EMBL/GenBank/DDBJ databases">
        <title>Genome assemblies of Stephania.</title>
        <authorList>
            <person name="Yang L."/>
        </authorList>
    </citation>
    <scope>NUCLEOTIDE SEQUENCE [LARGE SCALE GENOMIC DNA]</scope>
    <source>
        <strain evidence="2">JXDWG</strain>
        <tissue evidence="2">Leaf</tissue>
    </source>
</reference>
<dbReference type="PANTHER" id="PTHR43060:SF15">
    <property type="entry name" value="3-HYDROXYISOBUTYRATE DEHYDROGENASE-LIKE 1, MITOCHONDRIAL-RELATED"/>
    <property type="match status" value="1"/>
</dbReference>
<dbReference type="SUPFAM" id="SSF48179">
    <property type="entry name" value="6-phosphogluconate dehydrogenase C-terminal domain-like"/>
    <property type="match status" value="1"/>
</dbReference>
<evidence type="ECO:0000313" key="2">
    <source>
        <dbReference type="EMBL" id="KAK9088478.1"/>
    </source>
</evidence>
<dbReference type="EMBL" id="JBBNAG010000012">
    <property type="protein sequence ID" value="KAK9088478.1"/>
    <property type="molecule type" value="Genomic_DNA"/>
</dbReference>
<proteinExistence type="predicted"/>
<dbReference type="Proteomes" id="UP001419268">
    <property type="component" value="Unassembled WGS sequence"/>
</dbReference>
<protein>
    <recommendedName>
        <fullName evidence="1">Doubled CXXCH motif domain-containing protein</fullName>
    </recommendedName>
</protein>
<dbReference type="AlphaFoldDB" id="A0AAP0EFN9"/>
<comment type="caution">
    <text evidence="2">The sequence shown here is derived from an EMBL/GenBank/DDBJ whole genome shotgun (WGS) entry which is preliminary data.</text>
</comment>
<dbReference type="Pfam" id="PF09699">
    <property type="entry name" value="Paired_CXXCH_1"/>
    <property type="match status" value="1"/>
</dbReference>
<dbReference type="InterPro" id="IPR008927">
    <property type="entry name" value="6-PGluconate_DH-like_C_sf"/>
</dbReference>
<sequence length="186" mass="20375">MRVETRGTGNRGSRSPNPYINGNAIVGACVVCHRRHTSPRRRLLSPSPSLLCPSSSFALLALPRLRLLCPLPSSAISLTVICSVLASPTDDHLLHLDPDFDDHGLFVLKTEDWSLRACIYGLFVKDFGICLRECERMGIALPGLALVQQFYLSLKAYGEGRLGTQALLLALERLNDIRVDTSSSSL</sequence>
<dbReference type="Gene3D" id="1.10.1040.10">
    <property type="entry name" value="N-(1-d-carboxylethyl)-l-norvaline Dehydrogenase, domain 2"/>
    <property type="match status" value="1"/>
</dbReference>
<evidence type="ECO:0000259" key="1">
    <source>
        <dbReference type="Pfam" id="PF09699"/>
    </source>
</evidence>
<dbReference type="InterPro" id="IPR013328">
    <property type="entry name" value="6PGD_dom2"/>
</dbReference>
<gene>
    <name evidence="2" type="ORF">Scep_027560</name>
</gene>
<organism evidence="2 3">
    <name type="scientific">Stephania cephalantha</name>
    <dbReference type="NCBI Taxonomy" id="152367"/>
    <lineage>
        <taxon>Eukaryota</taxon>
        <taxon>Viridiplantae</taxon>
        <taxon>Streptophyta</taxon>
        <taxon>Embryophyta</taxon>
        <taxon>Tracheophyta</taxon>
        <taxon>Spermatophyta</taxon>
        <taxon>Magnoliopsida</taxon>
        <taxon>Ranunculales</taxon>
        <taxon>Menispermaceae</taxon>
        <taxon>Menispermoideae</taxon>
        <taxon>Cissampelideae</taxon>
        <taxon>Stephania</taxon>
    </lineage>
</organism>
<dbReference type="InterPro" id="IPR010177">
    <property type="entry name" value="Paired_CXXCH_1"/>
</dbReference>
<dbReference type="PROSITE" id="PS51257">
    <property type="entry name" value="PROKAR_LIPOPROTEIN"/>
    <property type="match status" value="1"/>
</dbReference>
<keyword evidence="3" id="KW-1185">Reference proteome</keyword>